<evidence type="ECO:0000313" key="3">
    <source>
        <dbReference type="Proteomes" id="UP001476798"/>
    </source>
</evidence>
<proteinExistence type="predicted"/>
<keyword evidence="1" id="KW-0472">Membrane</keyword>
<keyword evidence="3" id="KW-1185">Reference proteome</keyword>
<reference evidence="2 3" key="1">
    <citation type="submission" date="2021-06" db="EMBL/GenBank/DDBJ databases">
        <authorList>
            <person name="Palmer J.M."/>
        </authorList>
    </citation>
    <scope>NUCLEOTIDE SEQUENCE [LARGE SCALE GENOMIC DNA]</scope>
    <source>
        <strain evidence="2 3">GA_2019</strain>
        <tissue evidence="2">Muscle</tissue>
    </source>
</reference>
<accession>A0ABV0PT65</accession>
<sequence length="114" mass="12661">MLSCCSIILNTLFFINFNSGILLICLCFSQISMAAAVLPNRTIPPYSVDSLTEIRTHGGSENNLKFICEFRPGTSPLQIPADEDNSVNRDYESVSVILPAQCTICQLRLRICMK</sequence>
<dbReference type="Proteomes" id="UP001476798">
    <property type="component" value="Unassembled WGS sequence"/>
</dbReference>
<feature type="non-terminal residue" evidence="2">
    <location>
        <position position="114"/>
    </location>
</feature>
<name>A0ABV0PT65_9TELE</name>
<evidence type="ECO:0000256" key="1">
    <source>
        <dbReference type="SAM" id="Phobius"/>
    </source>
</evidence>
<gene>
    <name evidence="2" type="ORF">GOODEAATRI_031515</name>
</gene>
<keyword evidence="1" id="KW-1133">Transmembrane helix</keyword>
<protein>
    <submittedName>
        <fullName evidence="2">Uncharacterized protein</fullName>
    </submittedName>
</protein>
<comment type="caution">
    <text evidence="2">The sequence shown here is derived from an EMBL/GenBank/DDBJ whole genome shotgun (WGS) entry which is preliminary data.</text>
</comment>
<evidence type="ECO:0000313" key="2">
    <source>
        <dbReference type="EMBL" id="MEQ2186710.1"/>
    </source>
</evidence>
<organism evidence="2 3">
    <name type="scientific">Goodea atripinnis</name>
    <dbReference type="NCBI Taxonomy" id="208336"/>
    <lineage>
        <taxon>Eukaryota</taxon>
        <taxon>Metazoa</taxon>
        <taxon>Chordata</taxon>
        <taxon>Craniata</taxon>
        <taxon>Vertebrata</taxon>
        <taxon>Euteleostomi</taxon>
        <taxon>Actinopterygii</taxon>
        <taxon>Neopterygii</taxon>
        <taxon>Teleostei</taxon>
        <taxon>Neoteleostei</taxon>
        <taxon>Acanthomorphata</taxon>
        <taxon>Ovalentaria</taxon>
        <taxon>Atherinomorphae</taxon>
        <taxon>Cyprinodontiformes</taxon>
        <taxon>Goodeidae</taxon>
        <taxon>Goodea</taxon>
    </lineage>
</organism>
<feature type="transmembrane region" description="Helical" evidence="1">
    <location>
        <begin position="12"/>
        <end position="38"/>
    </location>
</feature>
<keyword evidence="1" id="KW-0812">Transmembrane</keyword>
<dbReference type="EMBL" id="JAHRIO010085368">
    <property type="protein sequence ID" value="MEQ2186710.1"/>
    <property type="molecule type" value="Genomic_DNA"/>
</dbReference>